<dbReference type="Proteomes" id="UP000324800">
    <property type="component" value="Unassembled WGS sequence"/>
</dbReference>
<protein>
    <recommendedName>
        <fullName evidence="3">Transposase</fullName>
    </recommendedName>
</protein>
<comment type="caution">
    <text evidence="1">The sequence shown here is derived from an EMBL/GenBank/DDBJ whole genome shotgun (WGS) entry which is preliminary data.</text>
</comment>
<organism evidence="1 2">
    <name type="scientific">Streblomastix strix</name>
    <dbReference type="NCBI Taxonomy" id="222440"/>
    <lineage>
        <taxon>Eukaryota</taxon>
        <taxon>Metamonada</taxon>
        <taxon>Preaxostyla</taxon>
        <taxon>Oxymonadida</taxon>
        <taxon>Streblomastigidae</taxon>
        <taxon>Streblomastix</taxon>
    </lineage>
</organism>
<proteinExistence type="predicted"/>
<feature type="non-terminal residue" evidence="1">
    <location>
        <position position="155"/>
    </location>
</feature>
<evidence type="ECO:0000313" key="1">
    <source>
        <dbReference type="EMBL" id="KAA6384963.1"/>
    </source>
</evidence>
<gene>
    <name evidence="1" type="ORF">EZS28_019507</name>
</gene>
<dbReference type="EMBL" id="SNRW01005490">
    <property type="protein sequence ID" value="KAA6384963.1"/>
    <property type="molecule type" value="Genomic_DNA"/>
</dbReference>
<dbReference type="AlphaFoldDB" id="A0A5J4VRN5"/>
<evidence type="ECO:0008006" key="3">
    <source>
        <dbReference type="Google" id="ProtNLM"/>
    </source>
</evidence>
<sequence length="155" mass="18074">MINLGYPIAMINAWSIHSDTTKTLQKNQYQANCSEVIDRLLETTLVCLKFFHLQILLQATAVCMSYVAQNTYRSDPAKKFLKEQGYWQWPISDRWDAIQRRFVQIVDLRPIRIVIWLLREQYDTRATGQGQESEGAAKRGFGGLLRDEIAKNRYD</sequence>
<reference evidence="1 2" key="1">
    <citation type="submission" date="2019-03" db="EMBL/GenBank/DDBJ databases">
        <title>Single cell metagenomics reveals metabolic interactions within the superorganism composed of flagellate Streblomastix strix and complex community of Bacteroidetes bacteria on its surface.</title>
        <authorList>
            <person name="Treitli S.C."/>
            <person name="Kolisko M."/>
            <person name="Husnik F."/>
            <person name="Keeling P."/>
            <person name="Hampl V."/>
        </authorList>
    </citation>
    <scope>NUCLEOTIDE SEQUENCE [LARGE SCALE GENOMIC DNA]</scope>
    <source>
        <strain evidence="1">ST1C</strain>
    </source>
</reference>
<evidence type="ECO:0000313" key="2">
    <source>
        <dbReference type="Proteomes" id="UP000324800"/>
    </source>
</evidence>
<name>A0A5J4VRN5_9EUKA</name>
<accession>A0A5J4VRN5</accession>